<comment type="caution">
    <text evidence="1">The sequence shown here is derived from an EMBL/GenBank/DDBJ whole genome shotgun (WGS) entry which is preliminary data.</text>
</comment>
<gene>
    <name evidence="1" type="ORF">EYR41_007749</name>
</gene>
<dbReference type="EMBL" id="SOZJ01000005">
    <property type="protein sequence ID" value="TGJ66092.1"/>
    <property type="molecule type" value="Genomic_DNA"/>
</dbReference>
<name>A0A8H2HQW1_ORBOL</name>
<sequence>MDLHNKSSEQQKLEYIGLREDPGEGLKCLGNVEPAVEYTSQEAVGYYQTVPNRGGRAVQETNTKVFEISLVDTELLRACFSINGTSRVHMKIPTTIMQKATNPGLGLPYVRTCSYPTDPSRGFRFIPSYITFSKIEFIDQPLYPPDTIDHKASKPN</sequence>
<dbReference type="AlphaFoldDB" id="A0A8H2HQW1"/>
<reference evidence="1 2" key="1">
    <citation type="submission" date="2019-03" db="EMBL/GenBank/DDBJ databases">
        <title>Nematode-trapping fungi genome.</title>
        <authorList>
            <person name="Vidal-Diez De Ulzurrun G."/>
        </authorList>
    </citation>
    <scope>NUCLEOTIDE SEQUENCE [LARGE SCALE GENOMIC DNA]</scope>
    <source>
        <strain evidence="1 2">TWF154</strain>
    </source>
</reference>
<accession>A0A8H2HQW1</accession>
<evidence type="ECO:0000313" key="1">
    <source>
        <dbReference type="EMBL" id="TGJ66092.1"/>
    </source>
</evidence>
<dbReference type="Proteomes" id="UP000297595">
    <property type="component" value="Unassembled WGS sequence"/>
</dbReference>
<proteinExistence type="predicted"/>
<evidence type="ECO:0000313" key="2">
    <source>
        <dbReference type="Proteomes" id="UP000297595"/>
    </source>
</evidence>
<protein>
    <submittedName>
        <fullName evidence="1">Uncharacterized protein</fullName>
    </submittedName>
</protein>
<organism evidence="1 2">
    <name type="scientific">Orbilia oligospora</name>
    <name type="common">Nematode-trapping fungus</name>
    <name type="synonym">Arthrobotrys oligospora</name>
    <dbReference type="NCBI Taxonomy" id="2813651"/>
    <lineage>
        <taxon>Eukaryota</taxon>
        <taxon>Fungi</taxon>
        <taxon>Dikarya</taxon>
        <taxon>Ascomycota</taxon>
        <taxon>Pezizomycotina</taxon>
        <taxon>Orbiliomycetes</taxon>
        <taxon>Orbiliales</taxon>
        <taxon>Orbiliaceae</taxon>
        <taxon>Orbilia</taxon>
    </lineage>
</organism>